<evidence type="ECO:0000313" key="1">
    <source>
        <dbReference type="EMBL" id="KAH7912043.1"/>
    </source>
</evidence>
<gene>
    <name evidence="1" type="ORF">BJ138DRAFT_1061959</name>
</gene>
<proteinExistence type="predicted"/>
<comment type="caution">
    <text evidence="1">The sequence shown here is derived from an EMBL/GenBank/DDBJ whole genome shotgun (WGS) entry which is preliminary data.</text>
</comment>
<keyword evidence="1" id="KW-0808">Transferase</keyword>
<dbReference type="Proteomes" id="UP000790377">
    <property type="component" value="Unassembled WGS sequence"/>
</dbReference>
<reference evidence="1" key="1">
    <citation type="journal article" date="2021" name="New Phytol.">
        <title>Evolutionary innovations through gain and loss of genes in the ectomycorrhizal Boletales.</title>
        <authorList>
            <person name="Wu G."/>
            <person name="Miyauchi S."/>
            <person name="Morin E."/>
            <person name="Kuo A."/>
            <person name="Drula E."/>
            <person name="Varga T."/>
            <person name="Kohler A."/>
            <person name="Feng B."/>
            <person name="Cao Y."/>
            <person name="Lipzen A."/>
            <person name="Daum C."/>
            <person name="Hundley H."/>
            <person name="Pangilinan J."/>
            <person name="Johnson J."/>
            <person name="Barry K."/>
            <person name="LaButti K."/>
            <person name="Ng V."/>
            <person name="Ahrendt S."/>
            <person name="Min B."/>
            <person name="Choi I.G."/>
            <person name="Park H."/>
            <person name="Plett J.M."/>
            <person name="Magnuson J."/>
            <person name="Spatafora J.W."/>
            <person name="Nagy L.G."/>
            <person name="Henrissat B."/>
            <person name="Grigoriev I.V."/>
            <person name="Yang Z.L."/>
            <person name="Xu J."/>
            <person name="Martin F.M."/>
        </authorList>
    </citation>
    <scope>NUCLEOTIDE SEQUENCE</scope>
    <source>
        <strain evidence="1">ATCC 28755</strain>
    </source>
</reference>
<keyword evidence="2" id="KW-1185">Reference proteome</keyword>
<protein>
    <submittedName>
        <fullName evidence="1">Membrane bound O-acyl transferase family-domain-containing protein</fullName>
    </submittedName>
</protein>
<evidence type="ECO:0000313" key="2">
    <source>
        <dbReference type="Proteomes" id="UP000790377"/>
    </source>
</evidence>
<name>A0ACB8AH47_9AGAM</name>
<accession>A0ACB8AH47</accession>
<sequence>MSWMTSLPDYYVPQSPEKVPLTIHTFTTLLLPFLGTYLSMACLVMLPETVFFRRLILSSVLALGFRAVLALDLSNGDIAMAHVNQTFGLGVFMMFLRSIDWATRTKPITRRIIAVNLRRDSTEQPKSPTSPVPRTLGHMLQDACDLTVNFRGLGWDGYLIPHIPQESRSMRSTTVFLGQTFLSLCLHACMCDTLQYCIRSFSPDTFGSPVGGTIFDASLPPIHRFVRSTMITTFFGWSVYAIAQATYDLATILAVLIFRQHPSQWPPMFDAPYRSASLADLWGKRWHQHNRNILISCGAKPMAYLLGRYSGTLGAFALSGIMHDFGLRAANRGSDFCSVGGFFLMMGVGVILERLWVGMTGRKVCGIFGWLWTVSWVTGWGNMLVDAWLVRGAAGTPVIPAPYSPIKHITFLSNLQS</sequence>
<dbReference type="EMBL" id="MU267661">
    <property type="protein sequence ID" value="KAH7912043.1"/>
    <property type="molecule type" value="Genomic_DNA"/>
</dbReference>
<organism evidence="1 2">
    <name type="scientific">Hygrophoropsis aurantiaca</name>
    <dbReference type="NCBI Taxonomy" id="72124"/>
    <lineage>
        <taxon>Eukaryota</taxon>
        <taxon>Fungi</taxon>
        <taxon>Dikarya</taxon>
        <taxon>Basidiomycota</taxon>
        <taxon>Agaricomycotina</taxon>
        <taxon>Agaricomycetes</taxon>
        <taxon>Agaricomycetidae</taxon>
        <taxon>Boletales</taxon>
        <taxon>Coniophorineae</taxon>
        <taxon>Hygrophoropsidaceae</taxon>
        <taxon>Hygrophoropsis</taxon>
    </lineage>
</organism>